<name>A0A7R9C408_9CRUS</name>
<dbReference type="EMBL" id="OA899614">
    <property type="protein sequence ID" value="CAD7285598.1"/>
    <property type="molecule type" value="Genomic_DNA"/>
</dbReference>
<evidence type="ECO:0000313" key="2">
    <source>
        <dbReference type="Proteomes" id="UP000678499"/>
    </source>
</evidence>
<sequence>MCPPPPPPPKKDPCPPFVCPLKCKDKKEKCTIELCDESGKRPCYTFQCIKDKTASKPCAADPNCPDEITLECKMEDGSSKCVQYVCKDKVKDLICDDKPEKIFKCFEECAEACAAQMNDYERGRQDMLKEISKCTKVCIPKPLPSCE</sequence>
<evidence type="ECO:0000313" key="1">
    <source>
        <dbReference type="EMBL" id="CAD7285598.1"/>
    </source>
</evidence>
<accession>A0A7R9C408</accession>
<dbReference type="Proteomes" id="UP000678499">
    <property type="component" value="Unassembled WGS sequence"/>
</dbReference>
<keyword evidence="2" id="KW-1185">Reference proteome</keyword>
<gene>
    <name evidence="1" type="ORF">NMOB1V02_LOCUS13200</name>
</gene>
<protein>
    <submittedName>
        <fullName evidence="1">Uncharacterized protein</fullName>
    </submittedName>
</protein>
<proteinExistence type="predicted"/>
<reference evidence="1" key="1">
    <citation type="submission" date="2020-11" db="EMBL/GenBank/DDBJ databases">
        <authorList>
            <person name="Tran Van P."/>
        </authorList>
    </citation>
    <scope>NUCLEOTIDE SEQUENCE</scope>
</reference>
<dbReference type="EMBL" id="CAJPEX010017577">
    <property type="protein sequence ID" value="CAG0925750.1"/>
    <property type="molecule type" value="Genomic_DNA"/>
</dbReference>
<organism evidence="1">
    <name type="scientific">Notodromas monacha</name>
    <dbReference type="NCBI Taxonomy" id="399045"/>
    <lineage>
        <taxon>Eukaryota</taxon>
        <taxon>Metazoa</taxon>
        <taxon>Ecdysozoa</taxon>
        <taxon>Arthropoda</taxon>
        <taxon>Crustacea</taxon>
        <taxon>Oligostraca</taxon>
        <taxon>Ostracoda</taxon>
        <taxon>Podocopa</taxon>
        <taxon>Podocopida</taxon>
        <taxon>Cypridocopina</taxon>
        <taxon>Cypridoidea</taxon>
        <taxon>Cyprididae</taxon>
        <taxon>Notodromas</taxon>
    </lineage>
</organism>
<dbReference type="AlphaFoldDB" id="A0A7R9C408"/>
<feature type="non-terminal residue" evidence="1">
    <location>
        <position position="1"/>
    </location>
</feature>